<keyword evidence="4" id="KW-1185">Reference proteome</keyword>
<dbReference type="Gramene" id="evm.model.07.721">
    <property type="protein sequence ID" value="cds.evm.model.07.721"/>
    <property type="gene ID" value="evm.TU.07.721"/>
</dbReference>
<reference evidence="3" key="2">
    <citation type="submission" date="2021-03" db="UniProtKB">
        <authorList>
            <consortium name="EnsemblPlants"/>
        </authorList>
    </citation>
    <scope>IDENTIFICATION</scope>
</reference>
<dbReference type="InterPro" id="IPR026960">
    <property type="entry name" value="RVT-Znf"/>
</dbReference>
<dbReference type="EnsemblPlants" id="evm.model.07.721">
    <property type="protein sequence ID" value="cds.evm.model.07.721"/>
    <property type="gene ID" value="evm.TU.07.721"/>
</dbReference>
<dbReference type="Proteomes" id="UP000596661">
    <property type="component" value="Chromosome 7"/>
</dbReference>
<accession>A0A803Q661</accession>
<dbReference type="InterPro" id="IPR036691">
    <property type="entry name" value="Endo/exonu/phosph_ase_sf"/>
</dbReference>
<dbReference type="Gene3D" id="3.30.420.10">
    <property type="entry name" value="Ribonuclease H-like superfamily/Ribonuclease H"/>
    <property type="match status" value="1"/>
</dbReference>
<evidence type="ECO:0000313" key="4">
    <source>
        <dbReference type="Proteomes" id="UP000596661"/>
    </source>
</evidence>
<dbReference type="SUPFAM" id="SSF56219">
    <property type="entry name" value="DNase I-like"/>
    <property type="match status" value="1"/>
</dbReference>
<dbReference type="Pfam" id="PF14392">
    <property type="entry name" value="zf-CCHC_4"/>
    <property type="match status" value="1"/>
</dbReference>
<dbReference type="EMBL" id="UZAU01000643">
    <property type="status" value="NOT_ANNOTATED_CDS"/>
    <property type="molecule type" value="Genomic_DNA"/>
</dbReference>
<feature type="domain" description="Reverse transcriptase" evidence="2">
    <location>
        <begin position="1142"/>
        <end position="1423"/>
    </location>
</feature>
<feature type="region of interest" description="Disordered" evidence="1">
    <location>
        <begin position="571"/>
        <end position="619"/>
    </location>
</feature>
<feature type="compositionally biased region" description="Polar residues" evidence="1">
    <location>
        <begin position="576"/>
        <end position="590"/>
    </location>
</feature>
<organism evidence="3 4">
    <name type="scientific">Cannabis sativa</name>
    <name type="common">Hemp</name>
    <name type="synonym">Marijuana</name>
    <dbReference type="NCBI Taxonomy" id="3483"/>
    <lineage>
        <taxon>Eukaryota</taxon>
        <taxon>Viridiplantae</taxon>
        <taxon>Streptophyta</taxon>
        <taxon>Embryophyta</taxon>
        <taxon>Tracheophyta</taxon>
        <taxon>Spermatophyta</taxon>
        <taxon>Magnoliopsida</taxon>
        <taxon>eudicotyledons</taxon>
        <taxon>Gunneridae</taxon>
        <taxon>Pentapetalae</taxon>
        <taxon>rosids</taxon>
        <taxon>fabids</taxon>
        <taxon>Rosales</taxon>
        <taxon>Cannabaceae</taxon>
        <taxon>Cannabis</taxon>
    </lineage>
</organism>
<proteinExistence type="predicted"/>
<name>A0A803Q661_CANSA</name>
<dbReference type="GO" id="GO:0004523">
    <property type="term" value="F:RNA-DNA hybrid ribonuclease activity"/>
    <property type="evidence" value="ECO:0007669"/>
    <property type="project" value="InterPro"/>
</dbReference>
<dbReference type="InterPro" id="IPR000477">
    <property type="entry name" value="RT_dom"/>
</dbReference>
<dbReference type="Pfam" id="PF13456">
    <property type="entry name" value="RVT_3"/>
    <property type="match status" value="1"/>
</dbReference>
<dbReference type="Pfam" id="PF14111">
    <property type="entry name" value="DUF4283"/>
    <property type="match status" value="1"/>
</dbReference>
<dbReference type="InterPro" id="IPR044730">
    <property type="entry name" value="RNase_H-like_dom_plant"/>
</dbReference>
<dbReference type="Pfam" id="PF00078">
    <property type="entry name" value="RVT_1"/>
    <property type="match status" value="1"/>
</dbReference>
<dbReference type="CDD" id="cd01650">
    <property type="entry name" value="RT_nLTR_like"/>
    <property type="match status" value="1"/>
</dbReference>
<evidence type="ECO:0000313" key="3">
    <source>
        <dbReference type="EnsemblPlants" id="cds.evm.model.07.721"/>
    </source>
</evidence>
<reference evidence="3" key="1">
    <citation type="submission" date="2018-11" db="EMBL/GenBank/DDBJ databases">
        <authorList>
            <person name="Grassa J C."/>
        </authorList>
    </citation>
    <scope>NUCLEOTIDE SEQUENCE [LARGE SCALE GENOMIC DNA]</scope>
</reference>
<dbReference type="Pfam" id="PF03372">
    <property type="entry name" value="Exo_endo_phos"/>
    <property type="match status" value="1"/>
</dbReference>
<dbReference type="InterPro" id="IPR005135">
    <property type="entry name" value="Endo/exonuclease/phosphatase"/>
</dbReference>
<dbReference type="Gene3D" id="3.60.10.10">
    <property type="entry name" value="Endonuclease/exonuclease/phosphatase"/>
    <property type="match status" value="1"/>
</dbReference>
<evidence type="ECO:0000259" key="2">
    <source>
        <dbReference type="PROSITE" id="PS50878"/>
    </source>
</evidence>
<sequence>MDPSKVCDLFEDSVQISHDDLTFALNPGEVDEPQEANQVLLGKIISRHKFGKAAIQGSLKLSWNAIKGWKWKDIGDGILQFTFARREDALNVLARRPWFICGALIVIMPWPTWLSPSEVRFDKTPLWVNIESIPPFYWNLSNLKELASKASPVYELPSGVEDAIGMSTLRFRATVDINKPIFSGFFLRRQKLKDLWIQYKYERLPKICFKCGILNHDQSMCFKSPTIIKDANGNFYPMFGTWLKGDASEKSTFTTPLAKWFQDWVLQKKLFHDPVLRNQMKVHKAIKNGEDAEIRECRRQYPGKKRIVSNEEVADGESQPELVITQRPLVYLLGIGEIAPFGNNSKSVSIQDLQEAAEQYAAAQTKWQLVAEGDQGSSSTLPPDSLMGTIGNLTSLVDTSSYNIESTHTTIPIEESMGKTTPDALIQRISTNQSTAGHEKVDPNCLGNNSLLGSQAQGIVLPSNACWAEPKARELFMGALTVDKFHREPTLFNPIIDIDDFRVQEHLSGPRKRKVTDGLYVQPNTTSDSNATFACPLQHETIHGASYPSYLNSLNDIAAETSTESPVSIDGVRMENNYSPGSNGNTSSSAKRGRRKAKTQAVTVEEGVRKRRGRPPKVQFPLVATPKSFKGGKKANSKLGGKTTSIWGYGDLPGKVSEVAMKILAWNCRGLGNSATVRQLAHLVRLHNPDVMVLSETRLPIDKFKRVCTKLHFIDLHYIPPNGLSGGFALCWMKGVHCSVQAASKNVIMGEITSGPPGIPWMLLGTYGPPNRVDKEQFWLQMGDTIMKSQLPLIMLGDMNGTLHDRECFNYHGNTSLYAFDFRRMVQRAGLIDLGFVGPNFTWAKGGRNSNGSGAMKRARLDIGLASTDWRILFPNAIVHHLAASESDHRPLLVDTLGGAKCKGRQFKYENMWERDPRSFWVVKEAWKARRHAHPMINFHKKVKATGRKLGNCNKTQFTHLSQQIQIAKSNLQQVEQRYPDNGFEVDKARQALSEALLREEIHWKQKSRVQWLQEGDMCSKFFMASTIVRRRRNYIQHIKLTPEEDWIRNHDQIAQCFLNKFKEIFKKADTDLSTLRDGVFNSIITDQDNSLLNAIPQQDEIKLALCDMGKDKAPGPDGLPPSFYLHHWDTVHTDLIEMVIHFFTHMELPQFINDTSLVLVPKKDSPCLVNDYRPIALCNVAYKIISKIIASRLRDLLPRIISPNQASFVKGRHIAENTMIAREIVHSMRRRKGKRGFMLIKLDLEKAYDKLDWDFILRVLHQLGFNRPFTEWIKACISVHEIKLLLNGSPAGKFTPERGLRQGDPLSPALYIMAAETLSRLLLEKEQQGLLKGFKLTRRGDSVTHLMFADDIMLFGEATIREAKSFLDCLNYYCNCSGQAINFSKSSVYFSQGVASRKAQVIAQTLGMRKMNRSATYLGIPLFRSIKRTEDTKHLIDRVLKRIQGWKMRLLSSAGKTCLVKAVGSSLSNYVASSDVIPTSTAKKVDKLLWDFWWGDTKLKRKLHLVAWDRLCKPKNVGGLGFRATETMNEAFLMKWAWKILNGEECLWRKVMNDKYIKNQNFLVLEAKQSDSMLWKAILRAWTNLGKGICRKIWDGNSTSIWFDPWVPGDIRQPTPCVADAGTISLVSNFITDQQWNTELVRRWFRHEDTKRIINISLPGRPVRDSWLWLPSTNGEFTIKSAYKLLKNGNHSNGGDGKWKSIWGAKIHNRLKMFWWRLLANCIPTKERLSMSIPIQDTTCAFCSTCAENSFHLLWECHYARAIWFGCSWSVRADVISVSNWDEWLGWFSNASNRPSSLDFNTFLGGAAIIFENIWRERNGRIHDRSSNPFVVSINSINNRLGELMQPTDSAHTNPSQWQPPPEGWVACNSDVAIGKNQSSGAAIFRDSGGNILRSASFRLNHYDPLPGEVAAVCESAGLAVELGYDNLVFQCDSLNAVAALKTKAQDIHNLQFNIQEYVHKFLSIAGKFNLWEIVWTPRGCNGVAHSVAQWANRFNKFGFIDLANFDDSLQLLSADGHGSV</sequence>
<dbReference type="CDD" id="cd06222">
    <property type="entry name" value="RNase_H_like"/>
    <property type="match status" value="1"/>
</dbReference>
<protein>
    <recommendedName>
        <fullName evidence="2">Reverse transcriptase domain-containing protein</fullName>
    </recommendedName>
</protein>
<dbReference type="InterPro" id="IPR043502">
    <property type="entry name" value="DNA/RNA_pol_sf"/>
</dbReference>
<dbReference type="InterPro" id="IPR036397">
    <property type="entry name" value="RNaseH_sf"/>
</dbReference>
<dbReference type="Pfam" id="PF13966">
    <property type="entry name" value="zf-RVT"/>
    <property type="match status" value="1"/>
</dbReference>
<dbReference type="InterPro" id="IPR025836">
    <property type="entry name" value="Zn_knuckle_CX2CX4HX4C"/>
</dbReference>
<dbReference type="SUPFAM" id="SSF56672">
    <property type="entry name" value="DNA/RNA polymerases"/>
    <property type="match status" value="1"/>
</dbReference>
<evidence type="ECO:0000256" key="1">
    <source>
        <dbReference type="SAM" id="MobiDB-lite"/>
    </source>
</evidence>
<dbReference type="InterPro" id="IPR002156">
    <property type="entry name" value="RNaseH_domain"/>
</dbReference>
<dbReference type="PANTHER" id="PTHR33116">
    <property type="entry name" value="REVERSE TRANSCRIPTASE ZINC-BINDING DOMAIN-CONTAINING PROTEIN-RELATED-RELATED"/>
    <property type="match status" value="1"/>
</dbReference>
<dbReference type="PANTHER" id="PTHR33116:SF86">
    <property type="entry name" value="REVERSE TRANSCRIPTASE DOMAIN-CONTAINING PROTEIN"/>
    <property type="match status" value="1"/>
</dbReference>
<dbReference type="PROSITE" id="PS50878">
    <property type="entry name" value="RT_POL"/>
    <property type="match status" value="1"/>
</dbReference>
<dbReference type="InterPro" id="IPR025558">
    <property type="entry name" value="DUF4283"/>
</dbReference>
<dbReference type="GO" id="GO:0003676">
    <property type="term" value="F:nucleic acid binding"/>
    <property type="evidence" value="ECO:0007669"/>
    <property type="project" value="InterPro"/>
</dbReference>